<dbReference type="PANTHER" id="PTHR30404:SF0">
    <property type="entry name" value="N-ACETYLMURAMOYL-L-ALANINE AMIDASE AMIC"/>
    <property type="match status" value="1"/>
</dbReference>
<gene>
    <name evidence="5" type="ORF">HX018_18310</name>
</gene>
<dbReference type="Proteomes" id="UP001170954">
    <property type="component" value="Unassembled WGS sequence"/>
</dbReference>
<keyword evidence="6" id="KW-1185">Reference proteome</keyword>
<sequence>MNLRKSTKLVLAIIGIAAPLFLIGNYSGYSKSDVTPQVQTNNKTFKLVVIDPGHGGKLPGAYGKISAEKDIVLQVAKKLKDSIEKNIPGVKAILTRETDIDVPFHERSNIANRNHADLFISIHCNSANSDQRVKGKNGRYTTRTIYRPGVSGTETFVCGYNRLQRGESDVATRENADILMEDNYQEKYNGFDPNDPSSYIIFSLLKRTYREKSIKFATYVQNEYVSKGRANRGVQELSLAVLAGASMPAVLTEIGFISNPDEENYMLSSVGQGEIVTNLVDAIKRYKHGHEAIAQR</sequence>
<dbReference type="PANTHER" id="PTHR30404">
    <property type="entry name" value="N-ACETYLMURAMOYL-L-ALANINE AMIDASE"/>
    <property type="match status" value="1"/>
</dbReference>
<evidence type="ECO:0000256" key="2">
    <source>
        <dbReference type="ARBA" id="ARBA00011901"/>
    </source>
</evidence>
<proteinExistence type="predicted"/>
<dbReference type="SMART" id="SM00646">
    <property type="entry name" value="Ami_3"/>
    <property type="match status" value="1"/>
</dbReference>
<reference evidence="5" key="2">
    <citation type="journal article" date="2022" name="Sci. Total Environ.">
        <title>Prevalence, transmission, and molecular epidemiology of tet(X)-positive bacteria among humans, animals, and environmental niches in China: An epidemiological, and genomic-based study.</title>
        <authorList>
            <person name="Dong N."/>
            <person name="Zeng Y."/>
            <person name="Cai C."/>
            <person name="Sun C."/>
            <person name="Lu J."/>
            <person name="Liu C."/>
            <person name="Zhou H."/>
            <person name="Sun Q."/>
            <person name="Shu L."/>
            <person name="Wang H."/>
            <person name="Wang Y."/>
            <person name="Wang S."/>
            <person name="Wu C."/>
            <person name="Chan E.W."/>
            <person name="Chen G."/>
            <person name="Shen Z."/>
            <person name="Chen S."/>
            <person name="Zhang R."/>
        </authorList>
    </citation>
    <scope>NUCLEOTIDE SEQUENCE</scope>
    <source>
        <strain evidence="5">R1692</strain>
    </source>
</reference>
<evidence type="ECO:0000259" key="4">
    <source>
        <dbReference type="SMART" id="SM00646"/>
    </source>
</evidence>
<feature type="domain" description="MurNAc-LAA" evidence="4">
    <location>
        <begin position="108"/>
        <end position="284"/>
    </location>
</feature>
<evidence type="ECO:0000313" key="6">
    <source>
        <dbReference type="Proteomes" id="UP001170954"/>
    </source>
</evidence>
<dbReference type="Gene3D" id="3.40.630.40">
    <property type="entry name" value="Zn-dependent exopeptidases"/>
    <property type="match status" value="1"/>
</dbReference>
<protein>
    <recommendedName>
        <fullName evidence="2">N-acetylmuramoyl-L-alanine amidase</fullName>
        <ecNumber evidence="2">3.5.1.28</ecNumber>
    </recommendedName>
</protein>
<dbReference type="EC" id="3.5.1.28" evidence="2"/>
<reference evidence="5" key="1">
    <citation type="submission" date="2020-06" db="EMBL/GenBank/DDBJ databases">
        <authorList>
            <person name="Dong N."/>
        </authorList>
    </citation>
    <scope>NUCLEOTIDE SEQUENCE</scope>
    <source>
        <strain evidence="5">R1692</strain>
    </source>
</reference>
<evidence type="ECO:0000256" key="1">
    <source>
        <dbReference type="ARBA" id="ARBA00001561"/>
    </source>
</evidence>
<organism evidence="5 6">
    <name type="scientific">Sphingobacterium hotanense</name>
    <dbReference type="NCBI Taxonomy" id="649196"/>
    <lineage>
        <taxon>Bacteria</taxon>
        <taxon>Pseudomonadati</taxon>
        <taxon>Bacteroidota</taxon>
        <taxon>Sphingobacteriia</taxon>
        <taxon>Sphingobacteriales</taxon>
        <taxon>Sphingobacteriaceae</taxon>
        <taxon>Sphingobacterium</taxon>
    </lineage>
</organism>
<dbReference type="EMBL" id="JACAGK010000077">
    <property type="protein sequence ID" value="MDM1050195.1"/>
    <property type="molecule type" value="Genomic_DNA"/>
</dbReference>
<dbReference type="InterPro" id="IPR050695">
    <property type="entry name" value="N-acetylmuramoyl_amidase_3"/>
</dbReference>
<accession>A0ABT7NSS3</accession>
<comment type="caution">
    <text evidence="5">The sequence shown here is derived from an EMBL/GenBank/DDBJ whole genome shotgun (WGS) entry which is preliminary data.</text>
</comment>
<dbReference type="InterPro" id="IPR002508">
    <property type="entry name" value="MurNAc-LAA_cat"/>
</dbReference>
<evidence type="ECO:0000256" key="3">
    <source>
        <dbReference type="ARBA" id="ARBA00022801"/>
    </source>
</evidence>
<dbReference type="Pfam" id="PF01520">
    <property type="entry name" value="Amidase_3"/>
    <property type="match status" value="1"/>
</dbReference>
<dbReference type="CDD" id="cd02696">
    <property type="entry name" value="MurNAc-LAA"/>
    <property type="match status" value="1"/>
</dbReference>
<evidence type="ECO:0000313" key="5">
    <source>
        <dbReference type="EMBL" id="MDM1050195.1"/>
    </source>
</evidence>
<name>A0ABT7NSS3_9SPHI</name>
<dbReference type="SUPFAM" id="SSF53187">
    <property type="entry name" value="Zn-dependent exopeptidases"/>
    <property type="match status" value="1"/>
</dbReference>
<dbReference type="RefSeq" id="WP_149526899.1">
    <property type="nucleotide sequence ID" value="NZ_CP030848.1"/>
</dbReference>
<comment type="catalytic activity">
    <reaction evidence="1">
        <text>Hydrolyzes the link between N-acetylmuramoyl residues and L-amino acid residues in certain cell-wall glycopeptides.</text>
        <dbReference type="EC" id="3.5.1.28"/>
    </reaction>
</comment>
<keyword evidence="3" id="KW-0378">Hydrolase</keyword>